<dbReference type="InterPro" id="IPR036249">
    <property type="entry name" value="Thioredoxin-like_sf"/>
</dbReference>
<dbReference type="GO" id="GO:0004364">
    <property type="term" value="F:glutathione transferase activity"/>
    <property type="evidence" value="ECO:0007669"/>
    <property type="project" value="UniProtKB-EC"/>
</dbReference>
<dbReference type="InterPro" id="IPR004045">
    <property type="entry name" value="Glutathione_S-Trfase_N"/>
</dbReference>
<dbReference type="InterPro" id="IPR040079">
    <property type="entry name" value="Glutathione_S-Trfase"/>
</dbReference>
<comment type="similarity">
    <text evidence="1">Belongs to the GST superfamily.</text>
</comment>
<organism evidence="6 7">
    <name type="scientific">Amylocarpus encephaloides</name>
    <dbReference type="NCBI Taxonomy" id="45428"/>
    <lineage>
        <taxon>Eukaryota</taxon>
        <taxon>Fungi</taxon>
        <taxon>Dikarya</taxon>
        <taxon>Ascomycota</taxon>
        <taxon>Pezizomycotina</taxon>
        <taxon>Leotiomycetes</taxon>
        <taxon>Helotiales</taxon>
        <taxon>Helotiales incertae sedis</taxon>
        <taxon>Amylocarpus</taxon>
    </lineage>
</organism>
<dbReference type="PROSITE" id="PS50405">
    <property type="entry name" value="GST_CTER"/>
    <property type="match status" value="1"/>
</dbReference>
<proteinExistence type="inferred from homology"/>
<dbReference type="EC" id="2.5.1.18" evidence="2"/>
<evidence type="ECO:0000256" key="2">
    <source>
        <dbReference type="ARBA" id="ARBA00012452"/>
    </source>
</evidence>
<dbReference type="Pfam" id="PF13409">
    <property type="entry name" value="GST_N_2"/>
    <property type="match status" value="1"/>
</dbReference>
<comment type="caution">
    <text evidence="6">The sequence shown here is derived from an EMBL/GenBank/DDBJ whole genome shotgun (WGS) entry which is preliminary data.</text>
</comment>
<name>A0A9P7YC41_9HELO</name>
<evidence type="ECO:0000256" key="4">
    <source>
        <dbReference type="ARBA" id="ARBA00047960"/>
    </source>
</evidence>
<dbReference type="SUPFAM" id="SSF52833">
    <property type="entry name" value="Thioredoxin-like"/>
    <property type="match status" value="1"/>
</dbReference>
<dbReference type="InterPro" id="IPR010987">
    <property type="entry name" value="Glutathione-S-Trfase_C-like"/>
</dbReference>
<evidence type="ECO:0000313" key="7">
    <source>
        <dbReference type="Proteomes" id="UP000824998"/>
    </source>
</evidence>
<dbReference type="EMBL" id="MU251635">
    <property type="protein sequence ID" value="KAG9230916.1"/>
    <property type="molecule type" value="Genomic_DNA"/>
</dbReference>
<evidence type="ECO:0000259" key="5">
    <source>
        <dbReference type="PROSITE" id="PS50405"/>
    </source>
</evidence>
<dbReference type="PANTHER" id="PTHR44051">
    <property type="entry name" value="GLUTATHIONE S-TRANSFERASE-RELATED"/>
    <property type="match status" value="1"/>
</dbReference>
<dbReference type="PANTHER" id="PTHR44051:SF20">
    <property type="entry name" value="GLUTATHIONE TRANSFERASE 1 (EUROFUNG)"/>
    <property type="match status" value="1"/>
</dbReference>
<keyword evidence="3" id="KW-0808">Transferase</keyword>
<evidence type="ECO:0000313" key="6">
    <source>
        <dbReference type="EMBL" id="KAG9230916.1"/>
    </source>
</evidence>
<evidence type="ECO:0000256" key="1">
    <source>
        <dbReference type="ARBA" id="ARBA00007409"/>
    </source>
</evidence>
<protein>
    <recommendedName>
        <fullName evidence="2">glutathione transferase</fullName>
        <ecNumber evidence="2">2.5.1.18</ecNumber>
    </recommendedName>
</protein>
<feature type="domain" description="GST C-terminal" evidence="5">
    <location>
        <begin position="113"/>
        <end position="245"/>
    </location>
</feature>
<dbReference type="Gene3D" id="1.20.1050.130">
    <property type="match status" value="1"/>
</dbReference>
<dbReference type="SFLD" id="SFLDG00358">
    <property type="entry name" value="Main_(cytGST)"/>
    <property type="match status" value="1"/>
</dbReference>
<dbReference type="SUPFAM" id="SSF47616">
    <property type="entry name" value="GST C-terminal domain-like"/>
    <property type="match status" value="1"/>
</dbReference>
<dbReference type="OrthoDB" id="2789670at2759"/>
<gene>
    <name evidence="6" type="ORF">BJ875DRAFT_430737</name>
</gene>
<keyword evidence="7" id="KW-1185">Reference proteome</keyword>
<sequence length="245" mass="28376">MSLETPNNTGQVYYGDIEYDGRVILYIIKADQTSYINYIKPIILVEELRIPHVLSVIDTKEEWYRRIHPERYVPALRDVDSESGEESIVFEGTACIQYLAEKFDVDGLWRGRTHAEKAAVLTWTAYQTAGLGATAKYWLYFSKGYPNRQNPEPLPKTVAKLHANVLAQWDLLDQRLTPESQNYIALPDRPTLADISYFPFAMPWMFTFLGVDIHSWPNIQSWAMRMLEREAVKKILERGPTYGHQ</sequence>
<accession>A0A9P7YC41</accession>
<reference evidence="6" key="1">
    <citation type="journal article" date="2021" name="IMA Fungus">
        <title>Genomic characterization of three marine fungi, including Emericellopsis atlantica sp. nov. with signatures of a generalist lifestyle and marine biomass degradation.</title>
        <authorList>
            <person name="Hagestad O.C."/>
            <person name="Hou L."/>
            <person name="Andersen J.H."/>
            <person name="Hansen E.H."/>
            <person name="Altermark B."/>
            <person name="Li C."/>
            <person name="Kuhnert E."/>
            <person name="Cox R.J."/>
            <person name="Crous P.W."/>
            <person name="Spatafora J.W."/>
            <person name="Lail K."/>
            <person name="Amirebrahimi M."/>
            <person name="Lipzen A."/>
            <person name="Pangilinan J."/>
            <person name="Andreopoulos W."/>
            <person name="Hayes R.D."/>
            <person name="Ng V."/>
            <person name="Grigoriev I.V."/>
            <person name="Jackson S.A."/>
            <person name="Sutton T.D.S."/>
            <person name="Dobson A.D.W."/>
            <person name="Rama T."/>
        </authorList>
    </citation>
    <scope>NUCLEOTIDE SEQUENCE</scope>
    <source>
        <strain evidence="6">TRa018bII</strain>
    </source>
</reference>
<dbReference type="SFLD" id="SFLDS00019">
    <property type="entry name" value="Glutathione_Transferase_(cytos"/>
    <property type="match status" value="1"/>
</dbReference>
<evidence type="ECO:0000256" key="3">
    <source>
        <dbReference type="ARBA" id="ARBA00022679"/>
    </source>
</evidence>
<comment type="catalytic activity">
    <reaction evidence="4">
        <text>RX + glutathione = an S-substituted glutathione + a halide anion + H(+)</text>
        <dbReference type="Rhea" id="RHEA:16437"/>
        <dbReference type="ChEBI" id="CHEBI:15378"/>
        <dbReference type="ChEBI" id="CHEBI:16042"/>
        <dbReference type="ChEBI" id="CHEBI:17792"/>
        <dbReference type="ChEBI" id="CHEBI:57925"/>
        <dbReference type="ChEBI" id="CHEBI:90779"/>
        <dbReference type="EC" id="2.5.1.18"/>
    </reaction>
</comment>
<dbReference type="Proteomes" id="UP000824998">
    <property type="component" value="Unassembled WGS sequence"/>
</dbReference>
<dbReference type="AlphaFoldDB" id="A0A9P7YC41"/>
<dbReference type="InterPro" id="IPR036282">
    <property type="entry name" value="Glutathione-S-Trfase_C_sf"/>
</dbReference>